<reference evidence="1" key="1">
    <citation type="submission" date="2021-04" db="EMBL/GenBank/DDBJ databases">
        <title>Dactylosporangium aurantiacum NRRL B-8018 full assembly.</title>
        <authorList>
            <person name="Hartkoorn R.C."/>
            <person name="Beaudoing E."/>
            <person name="Hot D."/>
        </authorList>
    </citation>
    <scope>NUCLEOTIDE SEQUENCE</scope>
    <source>
        <strain evidence="1">NRRL B-8018</strain>
    </source>
</reference>
<evidence type="ECO:0000313" key="1">
    <source>
        <dbReference type="EMBL" id="UWZ58288.1"/>
    </source>
</evidence>
<dbReference type="RefSeq" id="WP_156089795.1">
    <property type="nucleotide sequence ID" value="NZ_CP073767.1"/>
</dbReference>
<accession>A0A9Q9ISQ0</accession>
<sequence length="64" mass="7014">MTRIGSVADRMLSAFVPRTTAAAAAAACVTYQYCQQCGSYWKMCWSQYCNGVYRNGFCNSCGSC</sequence>
<dbReference type="AlphaFoldDB" id="A0A9Q9ISQ0"/>
<protein>
    <submittedName>
        <fullName evidence="1">Uncharacterized protein</fullName>
    </submittedName>
</protein>
<name>A0A9Q9ISQ0_9ACTN</name>
<organism evidence="1 2">
    <name type="scientific">Dactylosporangium aurantiacum</name>
    <dbReference type="NCBI Taxonomy" id="35754"/>
    <lineage>
        <taxon>Bacteria</taxon>
        <taxon>Bacillati</taxon>
        <taxon>Actinomycetota</taxon>
        <taxon>Actinomycetes</taxon>
        <taxon>Micromonosporales</taxon>
        <taxon>Micromonosporaceae</taxon>
        <taxon>Dactylosporangium</taxon>
    </lineage>
</organism>
<keyword evidence="2" id="KW-1185">Reference proteome</keyword>
<evidence type="ECO:0000313" key="2">
    <source>
        <dbReference type="Proteomes" id="UP001058003"/>
    </source>
</evidence>
<gene>
    <name evidence="1" type="ORF">Daura_20205</name>
</gene>
<dbReference type="EMBL" id="CP073767">
    <property type="protein sequence ID" value="UWZ58288.1"/>
    <property type="molecule type" value="Genomic_DNA"/>
</dbReference>
<dbReference type="OrthoDB" id="3395897at2"/>
<dbReference type="KEGG" id="daur:Daura_20205"/>
<proteinExistence type="predicted"/>
<dbReference type="Proteomes" id="UP001058003">
    <property type="component" value="Chromosome"/>
</dbReference>